<evidence type="ECO:0000313" key="7">
    <source>
        <dbReference type="Proteomes" id="UP000325313"/>
    </source>
</evidence>
<keyword evidence="6" id="KW-1185">Reference proteome</keyword>
<gene>
    <name evidence="2" type="ORF">PGT21_001621</name>
    <name evidence="4" type="ORF">PGTUg99_000505</name>
    <name evidence="3" type="ORF">PGTUg99_011702</name>
    <name evidence="5" type="ORF">PGTUg99_012053</name>
</gene>
<dbReference type="EMBL" id="VSWC01000079">
    <property type="protein sequence ID" value="KAA1093878.1"/>
    <property type="molecule type" value="Genomic_DNA"/>
</dbReference>
<dbReference type="EMBL" id="VDEP01000115">
    <property type="protein sequence ID" value="KAA1130009.1"/>
    <property type="molecule type" value="Genomic_DNA"/>
</dbReference>
<proteinExistence type="predicted"/>
<feature type="region of interest" description="Disordered" evidence="1">
    <location>
        <begin position="28"/>
        <end position="51"/>
    </location>
</feature>
<feature type="compositionally biased region" description="Polar residues" evidence="1">
    <location>
        <begin position="31"/>
        <end position="43"/>
    </location>
</feature>
<dbReference type="EMBL" id="VDEP01000014">
    <property type="protein sequence ID" value="KAA1136998.1"/>
    <property type="molecule type" value="Genomic_DNA"/>
</dbReference>
<comment type="caution">
    <text evidence="5">The sequence shown here is derived from an EMBL/GenBank/DDBJ whole genome shotgun (WGS) entry which is preliminary data.</text>
</comment>
<evidence type="ECO:0000313" key="6">
    <source>
        <dbReference type="Proteomes" id="UP000324748"/>
    </source>
</evidence>
<evidence type="ECO:0000313" key="2">
    <source>
        <dbReference type="EMBL" id="KAA1093878.1"/>
    </source>
</evidence>
<evidence type="ECO:0000313" key="3">
    <source>
        <dbReference type="EMBL" id="KAA1130009.1"/>
    </source>
</evidence>
<reference evidence="6 7" key="1">
    <citation type="submission" date="2019-05" db="EMBL/GenBank/DDBJ databases">
        <title>Emergence of the Ug99 lineage of the wheat stem rust pathogen through somatic hybridization.</title>
        <authorList>
            <person name="Li F."/>
            <person name="Upadhyaya N.M."/>
            <person name="Sperschneider J."/>
            <person name="Matny O."/>
            <person name="Nguyen-Phuc H."/>
            <person name="Mago R."/>
            <person name="Raley C."/>
            <person name="Miller M.E."/>
            <person name="Silverstein K.A.T."/>
            <person name="Henningsen E."/>
            <person name="Hirsch C.D."/>
            <person name="Visser B."/>
            <person name="Pretorius Z.A."/>
            <person name="Steffenson B.J."/>
            <person name="Schwessinger B."/>
            <person name="Dodds P.N."/>
            <person name="Figueroa M."/>
        </authorList>
    </citation>
    <scope>NUCLEOTIDE SEQUENCE [LARGE SCALE GENOMIC DNA]</scope>
    <source>
        <strain evidence="2">21-0</strain>
        <strain evidence="5 7">Ug99</strain>
    </source>
</reference>
<organism evidence="5 7">
    <name type="scientific">Puccinia graminis f. sp. tritici</name>
    <dbReference type="NCBI Taxonomy" id="56615"/>
    <lineage>
        <taxon>Eukaryota</taxon>
        <taxon>Fungi</taxon>
        <taxon>Dikarya</taxon>
        <taxon>Basidiomycota</taxon>
        <taxon>Pucciniomycotina</taxon>
        <taxon>Pucciniomycetes</taxon>
        <taxon>Pucciniales</taxon>
        <taxon>Pucciniaceae</taxon>
        <taxon>Puccinia</taxon>
    </lineage>
</organism>
<sequence>MVSLSQPLVSSNTAKNFVLEGRSHWPVGESAPSSLHGRQSSKAQEAKVTKEKPFKRLSIEMRDLPQFV</sequence>
<dbReference type="AlphaFoldDB" id="A0A5B0SG63"/>
<evidence type="ECO:0000313" key="4">
    <source>
        <dbReference type="EMBL" id="KAA1136761.1"/>
    </source>
</evidence>
<evidence type="ECO:0000256" key="1">
    <source>
        <dbReference type="SAM" id="MobiDB-lite"/>
    </source>
</evidence>
<evidence type="ECO:0000313" key="5">
    <source>
        <dbReference type="EMBL" id="KAA1136998.1"/>
    </source>
</evidence>
<dbReference type="Proteomes" id="UP000325313">
    <property type="component" value="Unassembled WGS sequence"/>
</dbReference>
<dbReference type="EMBL" id="VDEP01000026">
    <property type="protein sequence ID" value="KAA1136761.1"/>
    <property type="molecule type" value="Genomic_DNA"/>
</dbReference>
<protein>
    <submittedName>
        <fullName evidence="5">Uncharacterized protein</fullName>
    </submittedName>
</protein>
<dbReference type="OrthoDB" id="2497155at2759"/>
<accession>A0A5B0SG63</accession>
<dbReference type="Proteomes" id="UP000324748">
    <property type="component" value="Unassembled WGS sequence"/>
</dbReference>
<name>A0A5B0SG63_PUCGR</name>